<dbReference type="GO" id="GO:0005829">
    <property type="term" value="C:cytosol"/>
    <property type="evidence" value="ECO:0007669"/>
    <property type="project" value="TreeGrafter"/>
</dbReference>
<dbReference type="InterPro" id="IPR050241">
    <property type="entry name" value="NAD-cap_RNA_hydrolase_NudC"/>
</dbReference>
<comment type="catalytic activity">
    <reaction evidence="9">
        <text>a 5'-end NAD(+)-phospho-ribonucleoside in mRNA + H2O = a 5'-end phospho-adenosine-phospho-ribonucleoside in mRNA + beta-nicotinamide D-ribonucleotide + 2 H(+)</text>
        <dbReference type="Rhea" id="RHEA:60876"/>
        <dbReference type="Rhea" id="RHEA-COMP:15698"/>
        <dbReference type="Rhea" id="RHEA-COMP:15719"/>
        <dbReference type="ChEBI" id="CHEBI:14649"/>
        <dbReference type="ChEBI" id="CHEBI:15377"/>
        <dbReference type="ChEBI" id="CHEBI:15378"/>
        <dbReference type="ChEBI" id="CHEBI:144029"/>
        <dbReference type="ChEBI" id="CHEBI:144051"/>
    </reaction>
    <physiologicalReaction direction="left-to-right" evidence="9">
        <dbReference type="Rhea" id="RHEA:60877"/>
    </physiologicalReaction>
</comment>
<evidence type="ECO:0000256" key="3">
    <source>
        <dbReference type="ARBA" id="ARBA00009595"/>
    </source>
</evidence>
<keyword evidence="12" id="KW-1185">Reference proteome</keyword>
<dbReference type="AlphaFoldDB" id="A0A1I0QU47"/>
<dbReference type="CDD" id="cd03429">
    <property type="entry name" value="NUDIX_NADH_pyrophosphatase_Nudt13"/>
    <property type="match status" value="1"/>
</dbReference>
<dbReference type="RefSeq" id="WP_091431650.1">
    <property type="nucleotide sequence ID" value="NZ_FOJB01000001.1"/>
</dbReference>
<dbReference type="Gene3D" id="3.90.79.20">
    <property type="match status" value="1"/>
</dbReference>
<dbReference type="InterPro" id="IPR015375">
    <property type="entry name" value="NADH_PPase-like_N"/>
</dbReference>
<dbReference type="InterPro" id="IPR015797">
    <property type="entry name" value="NUDIX_hydrolase-like_dom_sf"/>
</dbReference>
<keyword evidence="8" id="KW-0520">NAD</keyword>
<dbReference type="Proteomes" id="UP000199650">
    <property type="component" value="Unassembled WGS sequence"/>
</dbReference>
<evidence type="ECO:0000256" key="1">
    <source>
        <dbReference type="ARBA" id="ARBA00001946"/>
    </source>
</evidence>
<dbReference type="OrthoDB" id="9791656at2"/>
<dbReference type="GO" id="GO:0019677">
    <property type="term" value="P:NAD+ catabolic process"/>
    <property type="evidence" value="ECO:0007669"/>
    <property type="project" value="TreeGrafter"/>
</dbReference>
<keyword evidence="7" id="KW-0460">Magnesium</keyword>
<evidence type="ECO:0000256" key="9">
    <source>
        <dbReference type="ARBA" id="ARBA00023679"/>
    </source>
</evidence>
<dbReference type="Gene3D" id="3.90.79.10">
    <property type="entry name" value="Nucleoside Triphosphate Pyrophosphohydrolase"/>
    <property type="match status" value="1"/>
</dbReference>
<dbReference type="Pfam" id="PF09297">
    <property type="entry name" value="Zn_ribbon_NUD"/>
    <property type="match status" value="1"/>
</dbReference>
<organism evidence="11 12">
    <name type="scientific">Aliiroseovarius sediminilitoris</name>
    <dbReference type="NCBI Taxonomy" id="1173584"/>
    <lineage>
        <taxon>Bacteria</taxon>
        <taxon>Pseudomonadati</taxon>
        <taxon>Pseudomonadota</taxon>
        <taxon>Alphaproteobacteria</taxon>
        <taxon>Rhodobacterales</taxon>
        <taxon>Paracoccaceae</taxon>
        <taxon>Aliiroseovarius</taxon>
    </lineage>
</organism>
<evidence type="ECO:0000259" key="10">
    <source>
        <dbReference type="PROSITE" id="PS51462"/>
    </source>
</evidence>
<dbReference type="Pfam" id="PF00293">
    <property type="entry name" value="NUDIX"/>
    <property type="match status" value="1"/>
</dbReference>
<dbReference type="Pfam" id="PF09296">
    <property type="entry name" value="NUDIX-like"/>
    <property type="match status" value="1"/>
</dbReference>
<name>A0A1I0QU47_9RHOB</name>
<keyword evidence="6" id="KW-0378">Hydrolase</keyword>
<accession>A0A1I0QU47</accession>
<gene>
    <name evidence="11" type="ORF">SAMN05444851_2928</name>
</gene>
<dbReference type="InterPro" id="IPR049734">
    <property type="entry name" value="NudC-like_C"/>
</dbReference>
<dbReference type="InterPro" id="IPR020476">
    <property type="entry name" value="Nudix_hydrolase"/>
</dbReference>
<dbReference type="GO" id="GO:0035529">
    <property type="term" value="F:NADH pyrophosphatase activity"/>
    <property type="evidence" value="ECO:0007669"/>
    <property type="project" value="TreeGrafter"/>
</dbReference>
<dbReference type="GO" id="GO:0046872">
    <property type="term" value="F:metal ion binding"/>
    <property type="evidence" value="ECO:0007669"/>
    <property type="project" value="UniProtKB-KW"/>
</dbReference>
<dbReference type="PROSITE" id="PS51462">
    <property type="entry name" value="NUDIX"/>
    <property type="match status" value="1"/>
</dbReference>
<dbReference type="SUPFAM" id="SSF55811">
    <property type="entry name" value="Nudix"/>
    <property type="match status" value="1"/>
</dbReference>
<dbReference type="EMBL" id="FOJB01000001">
    <property type="protein sequence ID" value="SEW30937.1"/>
    <property type="molecule type" value="Genomic_DNA"/>
</dbReference>
<comment type="cofactor">
    <cofactor evidence="2">
        <name>Zn(2+)</name>
        <dbReference type="ChEBI" id="CHEBI:29105"/>
    </cofactor>
</comment>
<dbReference type="STRING" id="1173584.SAMN05444851_2928"/>
<dbReference type="PRINTS" id="PR00502">
    <property type="entry name" value="NUDIXFAMILY"/>
</dbReference>
<dbReference type="InterPro" id="IPR000086">
    <property type="entry name" value="NUDIX_hydrolase_dom"/>
</dbReference>
<evidence type="ECO:0000256" key="6">
    <source>
        <dbReference type="ARBA" id="ARBA00022801"/>
    </source>
</evidence>
<dbReference type="EC" id="3.6.1.22" evidence="4"/>
<dbReference type="PANTHER" id="PTHR42904:SF6">
    <property type="entry name" value="NAD-CAPPED RNA HYDROLASE NUDT12"/>
    <property type="match status" value="1"/>
</dbReference>
<comment type="cofactor">
    <cofactor evidence="1">
        <name>Mg(2+)</name>
        <dbReference type="ChEBI" id="CHEBI:18420"/>
    </cofactor>
</comment>
<feature type="domain" description="Nudix hydrolase" evidence="10">
    <location>
        <begin position="182"/>
        <end position="313"/>
    </location>
</feature>
<evidence type="ECO:0000313" key="11">
    <source>
        <dbReference type="EMBL" id="SEW30937.1"/>
    </source>
</evidence>
<keyword evidence="5" id="KW-0479">Metal-binding</keyword>
<protein>
    <recommendedName>
        <fullName evidence="4">NAD(+) diphosphatase</fullName>
        <ecNumber evidence="4">3.6.1.22</ecNumber>
    </recommendedName>
</protein>
<dbReference type="NCBIfam" id="NF001299">
    <property type="entry name" value="PRK00241.1"/>
    <property type="match status" value="1"/>
</dbReference>
<dbReference type="InterPro" id="IPR015376">
    <property type="entry name" value="Znr_NADH_PPase"/>
</dbReference>
<proteinExistence type="inferred from homology"/>
<evidence type="ECO:0000313" key="12">
    <source>
        <dbReference type="Proteomes" id="UP000199650"/>
    </source>
</evidence>
<sequence length="321" mass="35637">MKIAEQVTFGTGLMDRAANLRTDSKGLLHSARTARILPVWRGKPMFDRGTEHHTTLAYLTRDHPQLLLRQDLLVFLGRDDHGPLFAVDVSDWTAKGDAPDPSAFVDQTWQHFPDTPDTQGFAELRGVMTQLTPSEAEVAATARSILEWHRIHGFCANCGTKSVPVQAGWQRDCPACARPHFPRTDPVVIMLITHGNAVLIGRNALWPTGMYSLLAGFMEPGETIEAATRREVFEETGVRVGTVGYLASQPWPYPSSLMIGTRGLATTTEITIDPNELEQAQWVTREQMLEVFAGQNPDMLPARKGSIAHFLLSNWLADRLD</sequence>
<evidence type="ECO:0000256" key="4">
    <source>
        <dbReference type="ARBA" id="ARBA00012381"/>
    </source>
</evidence>
<reference evidence="11 12" key="1">
    <citation type="submission" date="2016-10" db="EMBL/GenBank/DDBJ databases">
        <authorList>
            <person name="de Groot N.N."/>
        </authorList>
    </citation>
    <scope>NUCLEOTIDE SEQUENCE [LARGE SCALE GENOMIC DNA]</scope>
    <source>
        <strain evidence="11 12">DSM 29439</strain>
    </source>
</reference>
<dbReference type="PANTHER" id="PTHR42904">
    <property type="entry name" value="NUDIX HYDROLASE, NUDC SUBFAMILY"/>
    <property type="match status" value="1"/>
</dbReference>
<comment type="similarity">
    <text evidence="3">Belongs to the Nudix hydrolase family. NudC subfamily.</text>
</comment>
<evidence type="ECO:0000256" key="8">
    <source>
        <dbReference type="ARBA" id="ARBA00023027"/>
    </source>
</evidence>
<evidence type="ECO:0000256" key="5">
    <source>
        <dbReference type="ARBA" id="ARBA00022723"/>
    </source>
</evidence>
<evidence type="ECO:0000256" key="7">
    <source>
        <dbReference type="ARBA" id="ARBA00022842"/>
    </source>
</evidence>
<dbReference type="GO" id="GO:0006742">
    <property type="term" value="P:NADP+ catabolic process"/>
    <property type="evidence" value="ECO:0007669"/>
    <property type="project" value="TreeGrafter"/>
</dbReference>
<evidence type="ECO:0000256" key="2">
    <source>
        <dbReference type="ARBA" id="ARBA00001947"/>
    </source>
</evidence>